<keyword evidence="4" id="KW-1185">Reference proteome</keyword>
<evidence type="ECO:0000256" key="1">
    <source>
        <dbReference type="SAM" id="Phobius"/>
    </source>
</evidence>
<protein>
    <submittedName>
        <fullName evidence="3">Lysozyme family protein</fullName>
    </submittedName>
</protein>
<dbReference type="EMBL" id="JACRTL010000008">
    <property type="protein sequence ID" value="MBC8611881.1"/>
    <property type="molecule type" value="Genomic_DNA"/>
</dbReference>
<reference evidence="3" key="1">
    <citation type="submission" date="2020-08" db="EMBL/GenBank/DDBJ databases">
        <title>Genome public.</title>
        <authorList>
            <person name="Liu C."/>
            <person name="Sun Q."/>
        </authorList>
    </citation>
    <scope>NUCLEOTIDE SEQUENCE</scope>
    <source>
        <strain evidence="3">NSJ-15</strain>
    </source>
</reference>
<gene>
    <name evidence="3" type="ORF">H8702_12355</name>
</gene>
<keyword evidence="1" id="KW-1133">Transmembrane helix</keyword>
<sequence length="212" mass="23342">MGNDNHNPSADIGKKLAGQTAKAAAKGGKAAAGWLKKGSKKLLGWCSPVLIGLLIFLLFMVMIVSMISMFFAGAQHEENMDSNFALSDEVLAYRPLVEQYAAEYGIEDYIDVILAVMMQESRGIGADPMQSSECEYNTKYLPRRPNAITNSEYSIQVGIHYFSDCIKESGCTGINDVDNLNLTLQAYNFGTSFIPWAQEHSGYSQDPKNYLP</sequence>
<dbReference type="RefSeq" id="WP_178085714.1">
    <property type="nucleotide sequence ID" value="NZ_JACRTL010000008.1"/>
</dbReference>
<keyword evidence="1" id="KW-0812">Transmembrane</keyword>
<dbReference type="CDD" id="cd16891">
    <property type="entry name" value="CwlT-like"/>
    <property type="match status" value="1"/>
</dbReference>
<feature type="domain" description="CwlT-like lysozyme" evidence="2">
    <location>
        <begin position="88"/>
        <end position="202"/>
    </location>
</feature>
<name>A0A8J6PG35_9FIRM</name>
<feature type="transmembrane region" description="Helical" evidence="1">
    <location>
        <begin position="49"/>
        <end position="72"/>
    </location>
</feature>
<accession>A0A8J6PG35</accession>
<dbReference type="Proteomes" id="UP000632659">
    <property type="component" value="Unassembled WGS sequence"/>
</dbReference>
<evidence type="ECO:0000259" key="2">
    <source>
        <dbReference type="Pfam" id="PF13702"/>
    </source>
</evidence>
<comment type="caution">
    <text evidence="3">The sequence shown here is derived from an EMBL/GenBank/DDBJ whole genome shotgun (WGS) entry which is preliminary data.</text>
</comment>
<evidence type="ECO:0000313" key="3">
    <source>
        <dbReference type="EMBL" id="MBC8611881.1"/>
    </source>
</evidence>
<evidence type="ECO:0000313" key="4">
    <source>
        <dbReference type="Proteomes" id="UP000632659"/>
    </source>
</evidence>
<dbReference type="AlphaFoldDB" id="A0A8J6PG35"/>
<organism evidence="3 4">
    <name type="scientific">Massiliimalia timonensis</name>
    <dbReference type="NCBI Taxonomy" id="1987501"/>
    <lineage>
        <taxon>Bacteria</taxon>
        <taxon>Bacillati</taxon>
        <taxon>Bacillota</taxon>
        <taxon>Clostridia</taxon>
        <taxon>Eubacteriales</taxon>
        <taxon>Oscillospiraceae</taxon>
        <taxon>Massiliimalia</taxon>
    </lineage>
</organism>
<dbReference type="Gene3D" id="1.10.530.10">
    <property type="match status" value="1"/>
</dbReference>
<dbReference type="SUPFAM" id="SSF53955">
    <property type="entry name" value="Lysozyme-like"/>
    <property type="match status" value="1"/>
</dbReference>
<dbReference type="InterPro" id="IPR023346">
    <property type="entry name" value="Lysozyme-like_dom_sf"/>
</dbReference>
<dbReference type="InterPro" id="IPR047194">
    <property type="entry name" value="CwlT-like_lysozyme"/>
</dbReference>
<keyword evidence="1" id="KW-0472">Membrane</keyword>
<dbReference type="Pfam" id="PF13702">
    <property type="entry name" value="Lysozyme_like"/>
    <property type="match status" value="1"/>
</dbReference>
<proteinExistence type="predicted"/>